<dbReference type="PANTHER" id="PTHR30203:SF29">
    <property type="entry name" value="PROTEIN CYAE"/>
    <property type="match status" value="1"/>
</dbReference>
<evidence type="ECO:0000313" key="4">
    <source>
        <dbReference type="Proteomes" id="UP000234752"/>
    </source>
</evidence>
<keyword evidence="2" id="KW-0472">Membrane</keyword>
<dbReference type="SUPFAM" id="SSF56954">
    <property type="entry name" value="Outer membrane efflux proteins (OEP)"/>
    <property type="match status" value="1"/>
</dbReference>
<keyword evidence="2" id="KW-0564">Palmitate</keyword>
<dbReference type="Pfam" id="PF02321">
    <property type="entry name" value="OEP"/>
    <property type="match status" value="2"/>
</dbReference>
<evidence type="ECO:0000256" key="2">
    <source>
        <dbReference type="RuleBase" id="RU362097"/>
    </source>
</evidence>
<dbReference type="NCBIfam" id="TIGR01845">
    <property type="entry name" value="outer_NodT"/>
    <property type="match status" value="1"/>
</dbReference>
<dbReference type="Proteomes" id="UP000234752">
    <property type="component" value="Chromosome eg_1"/>
</dbReference>
<keyword evidence="4" id="KW-1185">Reference proteome</keyword>
<evidence type="ECO:0000256" key="1">
    <source>
        <dbReference type="ARBA" id="ARBA00007613"/>
    </source>
</evidence>
<evidence type="ECO:0008006" key="5">
    <source>
        <dbReference type="Google" id="ProtNLM"/>
    </source>
</evidence>
<dbReference type="InterPro" id="IPR003423">
    <property type="entry name" value="OMP_efflux"/>
</dbReference>
<name>A0A2K9ND85_9PROT</name>
<dbReference type="GO" id="GO:0015562">
    <property type="term" value="F:efflux transmembrane transporter activity"/>
    <property type="evidence" value="ECO:0007669"/>
    <property type="project" value="InterPro"/>
</dbReference>
<dbReference type="PANTHER" id="PTHR30203">
    <property type="entry name" value="OUTER MEMBRANE CATION EFFLUX PROTEIN"/>
    <property type="match status" value="1"/>
</dbReference>
<keyword evidence="2" id="KW-0812">Transmembrane</keyword>
<dbReference type="Gene3D" id="1.20.1600.10">
    <property type="entry name" value="Outer membrane efflux proteins (OEP)"/>
    <property type="match status" value="1"/>
</dbReference>
<gene>
    <name evidence="3" type="ORF">C0V82_12990</name>
</gene>
<accession>A0A2K9ND85</accession>
<dbReference type="GO" id="GO:0005886">
    <property type="term" value="C:plasma membrane"/>
    <property type="evidence" value="ECO:0007669"/>
    <property type="project" value="UniProtKB-SubCell"/>
</dbReference>
<dbReference type="Gene3D" id="2.20.200.10">
    <property type="entry name" value="Outer membrane efflux proteins (OEP)"/>
    <property type="match status" value="1"/>
</dbReference>
<organism evidence="3 4">
    <name type="scientific">Niveispirillum cyanobacteriorum</name>
    <dbReference type="NCBI Taxonomy" id="1612173"/>
    <lineage>
        <taxon>Bacteria</taxon>
        <taxon>Pseudomonadati</taxon>
        <taxon>Pseudomonadota</taxon>
        <taxon>Alphaproteobacteria</taxon>
        <taxon>Rhodospirillales</taxon>
        <taxon>Azospirillaceae</taxon>
        <taxon>Niveispirillum</taxon>
    </lineage>
</organism>
<dbReference type="EMBL" id="CP025611">
    <property type="protein sequence ID" value="AUN31049.1"/>
    <property type="molecule type" value="Genomic_DNA"/>
</dbReference>
<dbReference type="AlphaFoldDB" id="A0A2K9ND85"/>
<reference evidence="3 4" key="1">
    <citation type="submission" date="2017-12" db="EMBL/GenBank/DDBJ databases">
        <title>Genomes of bacteria within cyanobacterial aggregates.</title>
        <authorList>
            <person name="Cai H."/>
        </authorList>
    </citation>
    <scope>NUCLEOTIDE SEQUENCE [LARGE SCALE GENOMIC DNA]</scope>
    <source>
        <strain evidence="3 4">TH16</strain>
    </source>
</reference>
<comment type="subcellular location">
    <subcellularLocation>
        <location evidence="2">Cell membrane</location>
        <topology evidence="2">Lipid-anchor</topology>
    </subcellularLocation>
</comment>
<comment type="similarity">
    <text evidence="1 2">Belongs to the outer membrane factor (OMF) (TC 1.B.17) family.</text>
</comment>
<dbReference type="InterPro" id="IPR010131">
    <property type="entry name" value="MdtP/NodT-like"/>
</dbReference>
<dbReference type="KEGG" id="ncb:C0V82_12990"/>
<keyword evidence="2" id="KW-1134">Transmembrane beta strand</keyword>
<protein>
    <recommendedName>
        <fullName evidence="5">RND transporter</fullName>
    </recommendedName>
</protein>
<sequence length="506" mass="53956">MDGTGDVRSRGAAGPLGFVLVWGRIMRNFRDYGMVIGLAICAITGGCTLTPAPETPPLVSDIRTSGRFLQTQSKITAPADTGAWWLGVGGKELDALVDILRRNSLALREARLQADQAKAAARIAHGQRLPSVAAVTEASTNRRQGPNGKFSWSEAYTAGLLVDFNTDIFGGLRAAERSARLSALAGEISLRAAEQREIALLSRNWVSAVSLQRRADLARRTAESFRSTYDLTRQRYEAGSTAVSASDVQIARQNLESALVDIPQIDTDLTQQWLVLDEQLARMPGETGRSFAGALAPAVRFDAPVGSPAALLANRPDVAVAELRYLAALEDVGAARASLYPGLSLAASLTFQADTPGELFDWDRHIASLASSLTAPVFQGGRLKAQVRLKEARAAELASAFARAALAAVVDVEIALAELAGLHQQKQLLDAALETARLSNEIAKGRYGQGLISILAVLETQRSLNAVEQNVILTDQVIANARIDLYLSLGGDWTGSIPAVEPAQKS</sequence>
<proteinExistence type="inferred from homology"/>
<evidence type="ECO:0000313" key="3">
    <source>
        <dbReference type="EMBL" id="AUN31049.1"/>
    </source>
</evidence>
<keyword evidence="2" id="KW-0449">Lipoprotein</keyword>